<evidence type="ECO:0000259" key="1">
    <source>
        <dbReference type="Pfam" id="PF24868"/>
    </source>
</evidence>
<evidence type="ECO:0000313" key="2">
    <source>
        <dbReference type="EMBL" id="RRT50812.1"/>
    </source>
</evidence>
<feature type="domain" description="YABBY N-terminal" evidence="1">
    <location>
        <begin position="41"/>
        <end position="94"/>
    </location>
</feature>
<organism evidence="2 3">
    <name type="scientific">Ensete ventricosum</name>
    <name type="common">Abyssinian banana</name>
    <name type="synonym">Musa ensete</name>
    <dbReference type="NCBI Taxonomy" id="4639"/>
    <lineage>
        <taxon>Eukaryota</taxon>
        <taxon>Viridiplantae</taxon>
        <taxon>Streptophyta</taxon>
        <taxon>Embryophyta</taxon>
        <taxon>Tracheophyta</taxon>
        <taxon>Spermatophyta</taxon>
        <taxon>Magnoliopsida</taxon>
        <taxon>Liliopsida</taxon>
        <taxon>Zingiberales</taxon>
        <taxon>Musaceae</taxon>
        <taxon>Ensete</taxon>
    </lineage>
</organism>
<dbReference type="InterPro" id="IPR006780">
    <property type="entry name" value="YABBY"/>
</dbReference>
<sequence>MSSSSPAFSFDHFLSSPSEQLCYVYCNFCDTILAVCTEILHCSFCSCFICYPLHGFWQVSVPRSSLFMMVTVKCGNCTNLLSVNARGLLFPEVNQFRLGHSFLTLPHHRLSVQNPDEIPCSPTSLLMDPTTMNTTTTTTTNTPVASVNRGTDDKLRRTPVLNKRNFGEKAENSIRIQPIYQVRETTINVMAVQ</sequence>
<comment type="caution">
    <text evidence="2">The sequence shown here is derived from an EMBL/GenBank/DDBJ whole genome shotgun (WGS) entry which is preliminary data.</text>
</comment>
<reference evidence="2 3" key="1">
    <citation type="journal article" date="2014" name="Agronomy (Basel)">
        <title>A Draft Genome Sequence for Ensete ventricosum, the Drought-Tolerant Tree Against Hunger.</title>
        <authorList>
            <person name="Harrison J."/>
            <person name="Moore K.A."/>
            <person name="Paszkiewicz K."/>
            <person name="Jones T."/>
            <person name="Grant M."/>
            <person name="Ambacheew D."/>
            <person name="Muzemil S."/>
            <person name="Studholme D.J."/>
        </authorList>
    </citation>
    <scope>NUCLEOTIDE SEQUENCE [LARGE SCALE GENOMIC DNA]</scope>
</reference>
<protein>
    <recommendedName>
        <fullName evidence="1">YABBY N-terminal domain-containing protein</fullName>
    </recommendedName>
</protein>
<dbReference type="Pfam" id="PF24868">
    <property type="entry name" value="YABBY_N"/>
    <property type="match status" value="2"/>
</dbReference>
<gene>
    <name evidence="2" type="ORF">B296_00044885</name>
</gene>
<dbReference type="PANTHER" id="PTHR31675">
    <property type="entry name" value="PROTEIN YABBY 6-RELATED"/>
    <property type="match status" value="1"/>
</dbReference>
<dbReference type="GO" id="GO:0009944">
    <property type="term" value="P:polarity specification of adaxial/abaxial axis"/>
    <property type="evidence" value="ECO:0007669"/>
    <property type="project" value="TreeGrafter"/>
</dbReference>
<dbReference type="AlphaFoldDB" id="A0A426YGD5"/>
<dbReference type="GO" id="GO:0010158">
    <property type="term" value="P:abaxial cell fate specification"/>
    <property type="evidence" value="ECO:0007669"/>
    <property type="project" value="TreeGrafter"/>
</dbReference>
<name>A0A426YGD5_ENSVE</name>
<dbReference type="GO" id="GO:0005634">
    <property type="term" value="C:nucleus"/>
    <property type="evidence" value="ECO:0007669"/>
    <property type="project" value="TreeGrafter"/>
</dbReference>
<feature type="domain" description="YABBY N-terminal" evidence="1">
    <location>
        <begin position="17"/>
        <end position="35"/>
    </location>
</feature>
<dbReference type="GO" id="GO:1902183">
    <property type="term" value="P:regulation of shoot apical meristem development"/>
    <property type="evidence" value="ECO:0007669"/>
    <property type="project" value="TreeGrafter"/>
</dbReference>
<dbReference type="PANTHER" id="PTHR31675:SF0">
    <property type="entry name" value="AXIAL REGULATOR YABBY 1"/>
    <property type="match status" value="1"/>
</dbReference>
<dbReference type="EMBL" id="AMZH03012558">
    <property type="protein sequence ID" value="RRT50812.1"/>
    <property type="molecule type" value="Genomic_DNA"/>
</dbReference>
<proteinExistence type="predicted"/>
<dbReference type="Proteomes" id="UP000287651">
    <property type="component" value="Unassembled WGS sequence"/>
</dbReference>
<dbReference type="GO" id="GO:2000024">
    <property type="term" value="P:regulation of leaf development"/>
    <property type="evidence" value="ECO:0007669"/>
    <property type="project" value="TreeGrafter"/>
</dbReference>
<dbReference type="GO" id="GO:0010154">
    <property type="term" value="P:fruit development"/>
    <property type="evidence" value="ECO:0007669"/>
    <property type="project" value="TreeGrafter"/>
</dbReference>
<evidence type="ECO:0000313" key="3">
    <source>
        <dbReference type="Proteomes" id="UP000287651"/>
    </source>
</evidence>
<dbReference type="InterPro" id="IPR056776">
    <property type="entry name" value="YABBY_N"/>
</dbReference>
<accession>A0A426YGD5</accession>